<feature type="compositionally biased region" description="Low complexity" evidence="1">
    <location>
        <begin position="86"/>
        <end position="100"/>
    </location>
</feature>
<feature type="compositionally biased region" description="Polar residues" evidence="1">
    <location>
        <begin position="75"/>
        <end position="85"/>
    </location>
</feature>
<gene>
    <name evidence="2" type="ORF">OKA104_LOCUS50293</name>
</gene>
<proteinExistence type="predicted"/>
<protein>
    <submittedName>
        <fullName evidence="2">Uncharacterized protein</fullName>
    </submittedName>
</protein>
<feature type="non-terminal residue" evidence="2">
    <location>
        <position position="1"/>
    </location>
</feature>
<comment type="caution">
    <text evidence="2">The sequence shown here is derived from an EMBL/GenBank/DDBJ whole genome shotgun (WGS) entry which is preliminary data.</text>
</comment>
<reference evidence="2" key="1">
    <citation type="submission" date="2021-02" db="EMBL/GenBank/DDBJ databases">
        <authorList>
            <person name="Nowell W R."/>
        </authorList>
    </citation>
    <scope>NUCLEOTIDE SEQUENCE</scope>
</reference>
<evidence type="ECO:0000313" key="2">
    <source>
        <dbReference type="EMBL" id="CAF4379772.1"/>
    </source>
</evidence>
<sequence>MFRSKSSDKSKEAREAKSNGNVFGVALSQCVIDDDFHFQDDTNATSPTSIPTASGNNRKDSTDMVVITTSDRRTSPSGSVSSTNDSGYSVSPASPSSLHISDCDYEQTKIR</sequence>
<name>A0A820MZL5_9BILA</name>
<feature type="compositionally biased region" description="Polar residues" evidence="1">
    <location>
        <begin position="41"/>
        <end position="56"/>
    </location>
</feature>
<dbReference type="EMBL" id="CAJOAY010025012">
    <property type="protein sequence ID" value="CAF4379772.1"/>
    <property type="molecule type" value="Genomic_DNA"/>
</dbReference>
<accession>A0A820MZL5</accession>
<feature type="region of interest" description="Disordered" evidence="1">
    <location>
        <begin position="38"/>
        <end position="111"/>
    </location>
</feature>
<evidence type="ECO:0000313" key="3">
    <source>
        <dbReference type="Proteomes" id="UP000663881"/>
    </source>
</evidence>
<evidence type="ECO:0000256" key="1">
    <source>
        <dbReference type="SAM" id="MobiDB-lite"/>
    </source>
</evidence>
<organism evidence="2 3">
    <name type="scientific">Adineta steineri</name>
    <dbReference type="NCBI Taxonomy" id="433720"/>
    <lineage>
        <taxon>Eukaryota</taxon>
        <taxon>Metazoa</taxon>
        <taxon>Spiralia</taxon>
        <taxon>Gnathifera</taxon>
        <taxon>Rotifera</taxon>
        <taxon>Eurotatoria</taxon>
        <taxon>Bdelloidea</taxon>
        <taxon>Adinetida</taxon>
        <taxon>Adinetidae</taxon>
        <taxon>Adineta</taxon>
    </lineage>
</organism>
<dbReference type="AlphaFoldDB" id="A0A820MZL5"/>
<dbReference type="Proteomes" id="UP000663881">
    <property type="component" value="Unassembled WGS sequence"/>
</dbReference>